<dbReference type="GO" id="GO:0019005">
    <property type="term" value="C:SCF ubiquitin ligase complex"/>
    <property type="evidence" value="ECO:0007669"/>
    <property type="project" value="TreeGrafter"/>
</dbReference>
<dbReference type="AlphaFoldDB" id="A0A2C9L2K8"/>
<dbReference type="GO" id="GO:0031146">
    <property type="term" value="P:SCF-dependent proteasomal ubiquitin-dependent protein catabolic process"/>
    <property type="evidence" value="ECO:0007669"/>
    <property type="project" value="TreeGrafter"/>
</dbReference>
<evidence type="ECO:0000259" key="1">
    <source>
        <dbReference type="Pfam" id="PF25372"/>
    </source>
</evidence>
<proteinExistence type="predicted"/>
<accession>A0A2C9L2K8</accession>
<protein>
    <recommendedName>
        <fullName evidence="1">F-box/LRR-repeat protein 15-like leucin rich repeat domain-containing protein</fullName>
    </recommendedName>
</protein>
<dbReference type="EnsemblMetazoa" id="BGLB026373-RA">
    <property type="protein sequence ID" value="BGLB026373-PA"/>
    <property type="gene ID" value="BGLB026373"/>
</dbReference>
<dbReference type="VEuPathDB" id="VectorBase:BGLAX_030373"/>
<reference evidence="2" key="1">
    <citation type="submission" date="2020-05" db="UniProtKB">
        <authorList>
            <consortium name="EnsemblMetazoa"/>
        </authorList>
    </citation>
    <scope>IDENTIFICATION</scope>
    <source>
        <strain evidence="2">BB02</strain>
    </source>
</reference>
<dbReference type="VEuPathDB" id="VectorBase:BGLB026373"/>
<sequence>MVWKLSDLCLQCIQQHLHRYPDLGCNLTTIHKEMLIDRLACHDLFFSDRLIHIKNHLFTSSLRHINLQRCPQITDQVLQLLGSSGCKLEVLILNKLESVTDAGIQAVTQAQDALLVLHLKYLRNVTQNILNFITAPKLWFFKLEHCYNQSKTWTNATSLSSFLVRNPSIKVLKITLPHDFIPIIAKHLRSSLEELRTSFQLATDDSIEHLAQYCPNLNKLDLNGAKSVGKDSLIKLFQACTQMVNLDLGYCSRISSPPECEVLWTLPQSLTSLSLCGMMLQDKEILVECITRLPRLTALKLCGVPALTDETLTQIAEKIGNRLLGLNLSGIGVNEITDIGLKAVAKYCTHLEALHISMLREVTGVTLAPIFLDPNRASKITELAANCKKMDVNLLDQIMYSCPNLKILDVSGLNEVTDQMIITLADHSPKLTQLHLKGCKQVTDAAICYLSGCCPLTSMCLSGLHALTDKSIFCLASSCPQLEEIYLNGCANISPVAVQYLKDCCLGRLYVKHNIPNANPNQLMAKNLDTGEFCRADLL</sequence>
<dbReference type="InterPro" id="IPR032675">
    <property type="entry name" value="LRR_dom_sf"/>
</dbReference>
<organism evidence="2 3">
    <name type="scientific">Biomphalaria glabrata</name>
    <name type="common">Bloodfluke planorb</name>
    <name type="synonym">Freshwater snail</name>
    <dbReference type="NCBI Taxonomy" id="6526"/>
    <lineage>
        <taxon>Eukaryota</taxon>
        <taxon>Metazoa</taxon>
        <taxon>Spiralia</taxon>
        <taxon>Lophotrochozoa</taxon>
        <taxon>Mollusca</taxon>
        <taxon>Gastropoda</taxon>
        <taxon>Heterobranchia</taxon>
        <taxon>Euthyneura</taxon>
        <taxon>Panpulmonata</taxon>
        <taxon>Hygrophila</taxon>
        <taxon>Lymnaeoidea</taxon>
        <taxon>Planorbidae</taxon>
        <taxon>Biomphalaria</taxon>
    </lineage>
</organism>
<dbReference type="Gene3D" id="3.80.10.10">
    <property type="entry name" value="Ribonuclease Inhibitor"/>
    <property type="match status" value="3"/>
</dbReference>
<dbReference type="SMART" id="SM00367">
    <property type="entry name" value="LRR_CC"/>
    <property type="match status" value="10"/>
</dbReference>
<name>A0A2C9L2K8_BIOGL</name>
<feature type="domain" description="F-box/LRR-repeat protein 15-like leucin rich repeat" evidence="1">
    <location>
        <begin position="322"/>
        <end position="476"/>
    </location>
</feature>
<evidence type="ECO:0000313" key="2">
    <source>
        <dbReference type="EnsemblMetazoa" id="BGLB026373-PA"/>
    </source>
</evidence>
<dbReference type="InterPro" id="IPR057207">
    <property type="entry name" value="FBXL15_LRR"/>
</dbReference>
<dbReference type="Pfam" id="PF25372">
    <property type="entry name" value="DUF7885"/>
    <property type="match status" value="1"/>
</dbReference>
<dbReference type="PANTHER" id="PTHR13318">
    <property type="entry name" value="PARTNER OF PAIRED, ISOFORM B-RELATED"/>
    <property type="match status" value="1"/>
</dbReference>
<dbReference type="SUPFAM" id="SSF52047">
    <property type="entry name" value="RNI-like"/>
    <property type="match status" value="1"/>
</dbReference>
<dbReference type="STRING" id="6526.A0A2C9L2K8"/>
<dbReference type="KEGG" id="bgt:106056097"/>
<gene>
    <name evidence="2" type="primary">106056097</name>
</gene>
<dbReference type="InterPro" id="IPR006553">
    <property type="entry name" value="Leu-rich_rpt_Cys-con_subtyp"/>
</dbReference>
<dbReference type="Proteomes" id="UP000076420">
    <property type="component" value="Unassembled WGS sequence"/>
</dbReference>
<dbReference type="SUPFAM" id="SSF52058">
    <property type="entry name" value="L domain-like"/>
    <property type="match status" value="1"/>
</dbReference>
<evidence type="ECO:0000313" key="3">
    <source>
        <dbReference type="Proteomes" id="UP000076420"/>
    </source>
</evidence>